<evidence type="ECO:0000313" key="1">
    <source>
        <dbReference type="EMBL" id="GBL88100.1"/>
    </source>
</evidence>
<dbReference type="AlphaFoldDB" id="A0A4Y2B7C1"/>
<dbReference type="EMBL" id="BGPR01000057">
    <property type="protein sequence ID" value="GBL88100.1"/>
    <property type="molecule type" value="Genomic_DNA"/>
</dbReference>
<protein>
    <submittedName>
        <fullName evidence="1">Uncharacterized protein</fullName>
    </submittedName>
</protein>
<keyword evidence="2" id="KW-1185">Reference proteome</keyword>
<dbReference type="Proteomes" id="UP000499080">
    <property type="component" value="Unassembled WGS sequence"/>
</dbReference>
<organism evidence="1 2">
    <name type="scientific">Araneus ventricosus</name>
    <name type="common">Orbweaver spider</name>
    <name type="synonym">Epeira ventricosa</name>
    <dbReference type="NCBI Taxonomy" id="182803"/>
    <lineage>
        <taxon>Eukaryota</taxon>
        <taxon>Metazoa</taxon>
        <taxon>Ecdysozoa</taxon>
        <taxon>Arthropoda</taxon>
        <taxon>Chelicerata</taxon>
        <taxon>Arachnida</taxon>
        <taxon>Araneae</taxon>
        <taxon>Araneomorphae</taxon>
        <taxon>Entelegynae</taxon>
        <taxon>Araneoidea</taxon>
        <taxon>Araneidae</taxon>
        <taxon>Araneus</taxon>
    </lineage>
</organism>
<reference evidence="1 2" key="1">
    <citation type="journal article" date="2019" name="Sci. Rep.">
        <title>Orb-weaving spider Araneus ventricosus genome elucidates the spidroin gene catalogue.</title>
        <authorList>
            <person name="Kono N."/>
            <person name="Nakamura H."/>
            <person name="Ohtoshi R."/>
            <person name="Moran D.A.P."/>
            <person name="Shinohara A."/>
            <person name="Yoshida Y."/>
            <person name="Fujiwara M."/>
            <person name="Mori M."/>
            <person name="Tomita M."/>
            <person name="Arakawa K."/>
        </authorList>
    </citation>
    <scope>NUCLEOTIDE SEQUENCE [LARGE SCALE GENOMIC DNA]</scope>
</reference>
<accession>A0A4Y2B7C1</accession>
<name>A0A4Y2B7C1_ARAVE</name>
<evidence type="ECO:0000313" key="2">
    <source>
        <dbReference type="Proteomes" id="UP000499080"/>
    </source>
</evidence>
<gene>
    <name evidence="1" type="ORF">AVEN_133746_1</name>
</gene>
<comment type="caution">
    <text evidence="1">The sequence shown here is derived from an EMBL/GenBank/DDBJ whole genome shotgun (WGS) entry which is preliminary data.</text>
</comment>
<proteinExistence type="predicted"/>
<sequence>MFGSDTAIVLTSMQEKDESLMRQDRDCRRRDPISPIPGEECVLLCPCCVGSCIIVQEQSPSTQESWSGPTAPFDFPFFPALKSALSVPHFRTCSSNWRQIYEELPSIAGHRFLLG</sequence>